<dbReference type="SUPFAM" id="SSF51430">
    <property type="entry name" value="NAD(P)-linked oxidoreductase"/>
    <property type="match status" value="1"/>
</dbReference>
<dbReference type="GO" id="GO:0016491">
    <property type="term" value="F:oxidoreductase activity"/>
    <property type="evidence" value="ECO:0007669"/>
    <property type="project" value="InterPro"/>
</dbReference>
<dbReference type="InterPro" id="IPR036812">
    <property type="entry name" value="NAD(P)_OxRdtase_dom_sf"/>
</dbReference>
<protein>
    <submittedName>
        <fullName evidence="2">D-threo-aldose 1-dehydrogenase</fullName>
    </submittedName>
</protein>
<dbReference type="RefSeq" id="WP_175477015.1">
    <property type="nucleotide sequence ID" value="NZ_FNTX01000001.1"/>
</dbReference>
<dbReference type="PANTHER" id="PTHR42686:SF1">
    <property type="entry name" value="GH17980P-RELATED"/>
    <property type="match status" value="1"/>
</dbReference>
<organism evidence="2 3">
    <name type="scientific">Ruania alba</name>
    <dbReference type="NCBI Taxonomy" id="648782"/>
    <lineage>
        <taxon>Bacteria</taxon>
        <taxon>Bacillati</taxon>
        <taxon>Actinomycetota</taxon>
        <taxon>Actinomycetes</taxon>
        <taxon>Micrococcales</taxon>
        <taxon>Ruaniaceae</taxon>
        <taxon>Ruania</taxon>
    </lineage>
</organism>
<proteinExistence type="predicted"/>
<evidence type="ECO:0000313" key="3">
    <source>
        <dbReference type="Proteomes" id="UP000199220"/>
    </source>
</evidence>
<sequence>MTTTRAQVSRLELGCAWLGLPRSEPEVAHATIHAALDCGIRTFDVAPLYNAGAAESVLGEALTEVPRSQIRVSTKVGRRLRTGPDGVRAAVGDYTPSGVRRSLEESLERLHLERVDRLLLHDPQNTEDGGVAAYRELERMREEGLTDAIGIGINHHDYARPFVGENQLEVILLAGRWTLLDRSASEWLLPRCNDLGIGVAAAGVFNTGVLAEPDDPDARFDYAPASQQIRERARRIRQLCAAHGVSLPAAAIQYPFTDPAVTSVIIGANTAEQVRANTASAEHAVPEALWAALATQS</sequence>
<dbReference type="Proteomes" id="UP000199220">
    <property type="component" value="Unassembled WGS sequence"/>
</dbReference>
<name>A0A1H5HJX1_9MICO</name>
<feature type="domain" description="NADP-dependent oxidoreductase" evidence="1">
    <location>
        <begin position="13"/>
        <end position="292"/>
    </location>
</feature>
<dbReference type="EMBL" id="FNTX01000001">
    <property type="protein sequence ID" value="SEE28326.1"/>
    <property type="molecule type" value="Genomic_DNA"/>
</dbReference>
<dbReference type="Gene3D" id="3.20.20.100">
    <property type="entry name" value="NADP-dependent oxidoreductase domain"/>
    <property type="match status" value="1"/>
</dbReference>
<keyword evidence="3" id="KW-1185">Reference proteome</keyword>
<dbReference type="PANTHER" id="PTHR42686">
    <property type="entry name" value="GH17980P-RELATED"/>
    <property type="match status" value="1"/>
</dbReference>
<dbReference type="InterPro" id="IPR020471">
    <property type="entry name" value="AKR"/>
</dbReference>
<evidence type="ECO:0000259" key="1">
    <source>
        <dbReference type="Pfam" id="PF00248"/>
    </source>
</evidence>
<evidence type="ECO:0000313" key="2">
    <source>
        <dbReference type="EMBL" id="SEE28326.1"/>
    </source>
</evidence>
<dbReference type="InterPro" id="IPR023210">
    <property type="entry name" value="NADP_OxRdtase_dom"/>
</dbReference>
<gene>
    <name evidence="2" type="ORF">SAMN04488554_1984</name>
</gene>
<dbReference type="AlphaFoldDB" id="A0A1H5HJX1"/>
<reference evidence="3" key="1">
    <citation type="submission" date="2016-10" db="EMBL/GenBank/DDBJ databases">
        <authorList>
            <person name="Varghese N."/>
            <person name="Submissions S."/>
        </authorList>
    </citation>
    <scope>NUCLEOTIDE SEQUENCE [LARGE SCALE GENOMIC DNA]</scope>
    <source>
        <strain evidence="3">DSM 21368</strain>
    </source>
</reference>
<dbReference type="STRING" id="648782.SAMN04488554_1984"/>
<dbReference type="Pfam" id="PF00248">
    <property type="entry name" value="Aldo_ket_red"/>
    <property type="match status" value="1"/>
</dbReference>
<dbReference type="GO" id="GO:0005829">
    <property type="term" value="C:cytosol"/>
    <property type="evidence" value="ECO:0007669"/>
    <property type="project" value="TreeGrafter"/>
</dbReference>
<accession>A0A1H5HJX1</accession>